<accession>A0A158BJS8</accession>
<evidence type="ECO:0000256" key="4">
    <source>
        <dbReference type="HAMAP-Rule" id="MF_01401"/>
    </source>
</evidence>
<comment type="caution">
    <text evidence="6">The sequence shown here is derived from an EMBL/GenBank/DDBJ whole genome shotgun (WGS) entry which is preliminary data.</text>
</comment>
<organism evidence="6 7">
    <name type="scientific">Caballeronia hypogeia</name>
    <dbReference type="NCBI Taxonomy" id="1777140"/>
    <lineage>
        <taxon>Bacteria</taxon>
        <taxon>Pseudomonadati</taxon>
        <taxon>Pseudomonadota</taxon>
        <taxon>Betaproteobacteria</taxon>
        <taxon>Burkholderiales</taxon>
        <taxon>Burkholderiaceae</taxon>
        <taxon>Caballeronia</taxon>
    </lineage>
</organism>
<dbReference type="Gene3D" id="3.30.1060.10">
    <property type="entry name" value="Peptide methionine sulphoxide reductase MsrA"/>
    <property type="match status" value="1"/>
</dbReference>
<comment type="catalytic activity">
    <reaction evidence="3 4">
        <text>[thioredoxin]-disulfide + L-methionine + H2O = L-methionine (S)-S-oxide + [thioredoxin]-dithiol</text>
        <dbReference type="Rhea" id="RHEA:19993"/>
        <dbReference type="Rhea" id="RHEA-COMP:10698"/>
        <dbReference type="Rhea" id="RHEA-COMP:10700"/>
        <dbReference type="ChEBI" id="CHEBI:15377"/>
        <dbReference type="ChEBI" id="CHEBI:29950"/>
        <dbReference type="ChEBI" id="CHEBI:50058"/>
        <dbReference type="ChEBI" id="CHEBI:57844"/>
        <dbReference type="ChEBI" id="CHEBI:58772"/>
        <dbReference type="EC" id="1.8.4.11"/>
    </reaction>
</comment>
<comment type="catalytic activity">
    <reaction evidence="2 4">
        <text>L-methionyl-[protein] + [thioredoxin]-disulfide + H2O = L-methionyl-(S)-S-oxide-[protein] + [thioredoxin]-dithiol</text>
        <dbReference type="Rhea" id="RHEA:14217"/>
        <dbReference type="Rhea" id="RHEA-COMP:10698"/>
        <dbReference type="Rhea" id="RHEA-COMP:10700"/>
        <dbReference type="Rhea" id="RHEA-COMP:12313"/>
        <dbReference type="Rhea" id="RHEA-COMP:12315"/>
        <dbReference type="ChEBI" id="CHEBI:15377"/>
        <dbReference type="ChEBI" id="CHEBI:16044"/>
        <dbReference type="ChEBI" id="CHEBI:29950"/>
        <dbReference type="ChEBI" id="CHEBI:44120"/>
        <dbReference type="ChEBI" id="CHEBI:50058"/>
        <dbReference type="EC" id="1.8.4.11"/>
    </reaction>
</comment>
<dbReference type="AlphaFoldDB" id="A0A158BJS8"/>
<keyword evidence="7" id="KW-1185">Reference proteome</keyword>
<evidence type="ECO:0000256" key="2">
    <source>
        <dbReference type="ARBA" id="ARBA00047806"/>
    </source>
</evidence>
<dbReference type="InterPro" id="IPR002569">
    <property type="entry name" value="Met_Sox_Rdtase_MsrA_dom"/>
</dbReference>
<dbReference type="STRING" id="1777140.AWB79_03742"/>
<dbReference type="GO" id="GO:0033744">
    <property type="term" value="F:L-methionine:thioredoxin-disulfide S-oxidoreductase activity"/>
    <property type="evidence" value="ECO:0007669"/>
    <property type="project" value="RHEA"/>
</dbReference>
<dbReference type="PANTHER" id="PTHR43774:SF1">
    <property type="entry name" value="PEPTIDE METHIONINE SULFOXIDE REDUCTASE MSRA 2"/>
    <property type="match status" value="1"/>
</dbReference>
<dbReference type="EC" id="1.8.4.11" evidence="4"/>
<evidence type="ECO:0000313" key="6">
    <source>
        <dbReference type="EMBL" id="SAK70016.1"/>
    </source>
</evidence>
<dbReference type="InterPro" id="IPR036509">
    <property type="entry name" value="Met_Sox_Rdtase_MsrA_sf"/>
</dbReference>
<gene>
    <name evidence="4" type="primary">msrA</name>
    <name evidence="6" type="ORF">AWB79_03742</name>
</gene>
<dbReference type="OrthoDB" id="4174719at2"/>
<dbReference type="PANTHER" id="PTHR43774">
    <property type="entry name" value="PEPTIDE METHIONINE SULFOXIDE REDUCTASE"/>
    <property type="match status" value="1"/>
</dbReference>
<dbReference type="Proteomes" id="UP000054851">
    <property type="component" value="Unassembled WGS sequence"/>
</dbReference>
<protein>
    <recommendedName>
        <fullName evidence="4">Peptide methionine sulfoxide reductase MsrA</fullName>
        <shortName evidence="4">Protein-methionine-S-oxide reductase</shortName>
        <ecNumber evidence="4">1.8.4.11</ecNumber>
    </recommendedName>
    <alternativeName>
        <fullName evidence="4">Peptide-methionine (S)-S-oxide reductase</fullName>
        <shortName evidence="4">Peptide Met(O) reductase</shortName>
    </alternativeName>
</protein>
<sequence>MTLLDQQNGQAKTETATLGGGCFWCTEAVFLSVQGVESVESGYAGGKVVNPSYEQVCEGDTGHAEVVKVVFDPSVIGYREVLEIFFATHDPTQLNRQGNDVGTQYRSAVFTHSDEQRKIALDVIDELQREDVFGGKIVTQVVPLDGDYYPAEAYHQNYFAQHPNQGYCAAVVGPKVAKFRKKFAHRLKA</sequence>
<evidence type="ECO:0000256" key="3">
    <source>
        <dbReference type="ARBA" id="ARBA00048782"/>
    </source>
</evidence>
<dbReference type="SUPFAM" id="SSF55068">
    <property type="entry name" value="Peptide methionine sulfoxide reductase"/>
    <property type="match status" value="1"/>
</dbReference>
<feature type="active site" evidence="4">
    <location>
        <position position="22"/>
    </location>
</feature>
<comment type="similarity">
    <text evidence="4">Belongs to the MsrA Met sulfoxide reductase family.</text>
</comment>
<evidence type="ECO:0000313" key="7">
    <source>
        <dbReference type="Proteomes" id="UP000054851"/>
    </source>
</evidence>
<dbReference type="EMBL" id="FCOA02000012">
    <property type="protein sequence ID" value="SAK70016.1"/>
    <property type="molecule type" value="Genomic_DNA"/>
</dbReference>
<keyword evidence="1 4" id="KW-0560">Oxidoreductase</keyword>
<evidence type="ECO:0000256" key="1">
    <source>
        <dbReference type="ARBA" id="ARBA00023002"/>
    </source>
</evidence>
<dbReference type="HAMAP" id="MF_01401">
    <property type="entry name" value="MsrA"/>
    <property type="match status" value="1"/>
</dbReference>
<evidence type="ECO:0000259" key="5">
    <source>
        <dbReference type="Pfam" id="PF01625"/>
    </source>
</evidence>
<feature type="domain" description="Peptide methionine sulphoxide reductase MsrA" evidence="5">
    <location>
        <begin position="15"/>
        <end position="168"/>
    </location>
</feature>
<reference evidence="6" key="1">
    <citation type="submission" date="2016-01" db="EMBL/GenBank/DDBJ databases">
        <authorList>
            <person name="Peeters C."/>
        </authorList>
    </citation>
    <scope>NUCLEOTIDE SEQUENCE</scope>
    <source>
        <strain evidence="6">LMG 29322</strain>
    </source>
</reference>
<dbReference type="GO" id="GO:0008113">
    <property type="term" value="F:peptide-methionine (S)-S-oxide reductase activity"/>
    <property type="evidence" value="ECO:0007669"/>
    <property type="project" value="UniProtKB-UniRule"/>
</dbReference>
<dbReference type="Pfam" id="PF01625">
    <property type="entry name" value="PMSR"/>
    <property type="match status" value="1"/>
</dbReference>
<dbReference type="NCBIfam" id="TIGR00401">
    <property type="entry name" value="msrA"/>
    <property type="match status" value="1"/>
</dbReference>
<comment type="function">
    <text evidence="4">Has an important function as a repair enzyme for proteins that have been inactivated by oxidation. Catalyzes the reversible oxidation-reduction of methionine sulfoxide in proteins to methionine.</text>
</comment>
<name>A0A158BJS8_9BURK</name>
<dbReference type="RefSeq" id="WP_061168920.1">
    <property type="nucleotide sequence ID" value="NZ_FCOA02000012.1"/>
</dbReference>
<proteinExistence type="inferred from homology"/>